<dbReference type="Proteomes" id="UP000041625">
    <property type="component" value="Unassembled WGS sequence"/>
</dbReference>
<reference evidence="2 3" key="1">
    <citation type="submission" date="2014-06" db="EMBL/GenBank/DDBJ databases">
        <authorList>
            <person name="Le Roux F."/>
        </authorList>
    </citation>
    <scope>NUCLEOTIDE SEQUENCE [LARGE SCALE GENOMIC DNA]</scope>
    <source>
        <strain evidence="2 3">J2-31</strain>
    </source>
</reference>
<gene>
    <name evidence="2" type="ORF">VCR31J2_100002</name>
</gene>
<organism evidence="2 3">
    <name type="scientific">Vibrio coralliirubri</name>
    <dbReference type="NCBI Taxonomy" id="1516159"/>
    <lineage>
        <taxon>Bacteria</taxon>
        <taxon>Pseudomonadati</taxon>
        <taxon>Pseudomonadota</taxon>
        <taxon>Gammaproteobacteria</taxon>
        <taxon>Vibrionales</taxon>
        <taxon>Vibrionaceae</taxon>
        <taxon>Vibrio</taxon>
    </lineage>
</organism>
<evidence type="ECO:0000313" key="2">
    <source>
        <dbReference type="EMBL" id="CDT47205.1"/>
    </source>
</evidence>
<keyword evidence="1" id="KW-0812">Transmembrane</keyword>
<protein>
    <recommendedName>
        <fullName evidence="4">Protein BatD</fullName>
    </recommendedName>
</protein>
<sequence>MQLSRKMQLTSLFQLLCLVISLMSHFAYSQLSAYSQTPVYSSNLVYNQQLASLYDQGNVRLNVWLSHVSSDIAVHEQVTLNIEVMTDTWFTKGTKVHRVEVDNAVVLPTSSFAVNSTERIDGKVYSKQLWEIVLYPLQSGEYQIPPVALEIGVKQGSNNVDGVVMTKALSFNAHKPSANMTSDQKWLTGTEANLKEKWTLVSQNESSQGLEEQLSVGDAITREITLSAHDTISALLPEITTLPDTLTSQFLVYPESTQYRDDEQRGVRQAQRLETVTYIVNNAGRVTLPAVSVFWWDSEFQQQRTFVLPERNWQVSHTFASFVEQYKVLLAGLAVIVVVVILSTALLYRYVKTRPKSKWLCLAQAIYKKDIPLFENSIYLVLLEHFQSRVLTPRVETEGTEMIWQRYKESPEHEKLRESECSRLVLFKVLIAFLLSAQSAGLSR</sequence>
<dbReference type="InterPro" id="IPR025738">
    <property type="entry name" value="BatD"/>
</dbReference>
<dbReference type="EMBL" id="CCKJ01000002">
    <property type="protein sequence ID" value="CDT47205.1"/>
    <property type="molecule type" value="Genomic_DNA"/>
</dbReference>
<dbReference type="RefSeq" id="WP_050649693.1">
    <property type="nucleotide sequence ID" value="NZ_FXUU01000001.1"/>
</dbReference>
<dbReference type="PANTHER" id="PTHR40940:SF1">
    <property type="entry name" value="PROTEIN BATD"/>
    <property type="match status" value="1"/>
</dbReference>
<keyword evidence="3" id="KW-1185">Reference proteome</keyword>
<dbReference type="PANTHER" id="PTHR40940">
    <property type="entry name" value="PROTEIN BATD-RELATED"/>
    <property type="match status" value="1"/>
</dbReference>
<comment type="caution">
    <text evidence="2">The sequence shown here is derived from an EMBL/GenBank/DDBJ whole genome shotgun (WGS) entry which is preliminary data.</text>
</comment>
<name>A0AA87BYI0_9VIBR</name>
<keyword evidence="1" id="KW-0472">Membrane</keyword>
<dbReference type="AlphaFoldDB" id="A0AA87BYI0"/>
<dbReference type="Pfam" id="PF13584">
    <property type="entry name" value="BatD"/>
    <property type="match status" value="1"/>
</dbReference>
<proteinExistence type="predicted"/>
<evidence type="ECO:0000313" key="3">
    <source>
        <dbReference type="Proteomes" id="UP000041625"/>
    </source>
</evidence>
<evidence type="ECO:0000256" key="1">
    <source>
        <dbReference type="SAM" id="Phobius"/>
    </source>
</evidence>
<keyword evidence="1" id="KW-1133">Transmembrane helix</keyword>
<feature type="transmembrane region" description="Helical" evidence="1">
    <location>
        <begin position="328"/>
        <end position="348"/>
    </location>
</feature>
<accession>A0AA87BYI0</accession>
<evidence type="ECO:0008006" key="4">
    <source>
        <dbReference type="Google" id="ProtNLM"/>
    </source>
</evidence>